<evidence type="ECO:0000313" key="6">
    <source>
        <dbReference type="Proteomes" id="UP001141806"/>
    </source>
</evidence>
<feature type="transmembrane region" description="Helical" evidence="3">
    <location>
        <begin position="325"/>
        <end position="352"/>
    </location>
</feature>
<dbReference type="InterPro" id="IPR000620">
    <property type="entry name" value="EamA_dom"/>
</dbReference>
<keyword evidence="6" id="KW-1185">Reference proteome</keyword>
<evidence type="ECO:0000259" key="4">
    <source>
        <dbReference type="Pfam" id="PF00892"/>
    </source>
</evidence>
<dbReference type="InterPro" id="IPR037185">
    <property type="entry name" value="EmrE-like"/>
</dbReference>
<evidence type="ECO:0000256" key="2">
    <source>
        <dbReference type="ARBA" id="ARBA00007635"/>
    </source>
</evidence>
<feature type="transmembrane region" description="Helical" evidence="3">
    <location>
        <begin position="39"/>
        <end position="60"/>
    </location>
</feature>
<name>A0A9Q0GS34_9MAGN</name>
<accession>A0A9Q0GS34</accession>
<protein>
    <recommendedName>
        <fullName evidence="4">EamA domain-containing protein</fullName>
    </recommendedName>
</protein>
<feature type="transmembrane region" description="Helical" evidence="3">
    <location>
        <begin position="173"/>
        <end position="191"/>
    </location>
</feature>
<dbReference type="PANTHER" id="PTHR23051">
    <property type="entry name" value="SOLUTE CARRIER FAMILY 35, MEMBER F5"/>
    <property type="match status" value="1"/>
</dbReference>
<keyword evidence="3" id="KW-0472">Membrane</keyword>
<evidence type="ECO:0000256" key="3">
    <source>
        <dbReference type="SAM" id="Phobius"/>
    </source>
</evidence>
<keyword evidence="3" id="KW-1133">Transmembrane helix</keyword>
<dbReference type="PANTHER" id="PTHR23051:SF9">
    <property type="entry name" value="EAMA DOMAIN-CONTAINING PROTEIN"/>
    <property type="match status" value="1"/>
</dbReference>
<comment type="similarity">
    <text evidence="2">Belongs to the drug/metabolite transporter (DMT) superfamily. Plant drug/metabolite exporter (P-DME) (TC 2.A.7.4) family.</text>
</comment>
<dbReference type="OrthoDB" id="1436450at2759"/>
<comment type="caution">
    <text evidence="5">The sequence shown here is derived from an EMBL/GenBank/DDBJ whole genome shotgun (WGS) entry which is preliminary data.</text>
</comment>
<evidence type="ECO:0000313" key="5">
    <source>
        <dbReference type="EMBL" id="KAJ4953092.1"/>
    </source>
</evidence>
<organism evidence="5 6">
    <name type="scientific">Protea cynaroides</name>
    <dbReference type="NCBI Taxonomy" id="273540"/>
    <lineage>
        <taxon>Eukaryota</taxon>
        <taxon>Viridiplantae</taxon>
        <taxon>Streptophyta</taxon>
        <taxon>Embryophyta</taxon>
        <taxon>Tracheophyta</taxon>
        <taxon>Spermatophyta</taxon>
        <taxon>Magnoliopsida</taxon>
        <taxon>Proteales</taxon>
        <taxon>Proteaceae</taxon>
        <taxon>Protea</taxon>
    </lineage>
</organism>
<feature type="transmembrane region" description="Helical" evidence="3">
    <location>
        <begin position="272"/>
        <end position="289"/>
    </location>
</feature>
<dbReference type="Pfam" id="PF00892">
    <property type="entry name" value="EamA"/>
    <property type="match status" value="1"/>
</dbReference>
<sequence>MGWRYNAGLCLIGGVVFIWVASAEVTQRIFSNYKQPFAITYLGTSLMVIFLPISVLRDWIHSFLHVNSFKKLLCANSIMSTSIGLDTPLRINGMHHSLETEMRRCLTSDMGLSKHEEGRPLLAMSSEDESDSLNRNEHSSWEIAKCSSYLALLWFTTEYLANCALASTSVASTTVLTSTSGLFTLFFGAYLGQDSINIAKVVSVLVSIAGVTMTKLGKTWAPDETESVSVSTTESIIGDIFCLLSAATYGLFTVLLRRASGSEGQKIDVQKLFGYIGLFILLGLWWLVWPLTALGIEPKFRLPHSASIEEVVLLNSLVGNVLSDYFWALSVVWTTPVVANLGTSLTVPLAMVADMVIHGRRYSAIYIFGSIQVFAGFVIANLSDKCSYQIGLWLA</sequence>
<feature type="domain" description="EamA" evidence="4">
    <location>
        <begin position="139"/>
        <end position="214"/>
    </location>
</feature>
<feature type="transmembrane region" description="Helical" evidence="3">
    <location>
        <begin position="364"/>
        <end position="383"/>
    </location>
</feature>
<dbReference type="SUPFAM" id="SSF103481">
    <property type="entry name" value="Multidrug resistance efflux transporter EmrE"/>
    <property type="match status" value="1"/>
</dbReference>
<dbReference type="AlphaFoldDB" id="A0A9Q0GS34"/>
<reference evidence="5" key="1">
    <citation type="journal article" date="2023" name="Plant J.">
        <title>The genome of the king protea, Protea cynaroides.</title>
        <authorList>
            <person name="Chang J."/>
            <person name="Duong T.A."/>
            <person name="Schoeman C."/>
            <person name="Ma X."/>
            <person name="Roodt D."/>
            <person name="Barker N."/>
            <person name="Li Z."/>
            <person name="Van de Peer Y."/>
            <person name="Mizrachi E."/>
        </authorList>
    </citation>
    <scope>NUCLEOTIDE SEQUENCE</scope>
    <source>
        <tissue evidence="5">Young leaves</tissue>
    </source>
</reference>
<feature type="transmembrane region" description="Helical" evidence="3">
    <location>
        <begin position="236"/>
        <end position="256"/>
    </location>
</feature>
<evidence type="ECO:0000256" key="1">
    <source>
        <dbReference type="ARBA" id="ARBA00004141"/>
    </source>
</evidence>
<dbReference type="EMBL" id="JAMYWD010000012">
    <property type="protein sequence ID" value="KAJ4953092.1"/>
    <property type="molecule type" value="Genomic_DNA"/>
</dbReference>
<keyword evidence="3" id="KW-0812">Transmembrane</keyword>
<proteinExistence type="inferred from homology"/>
<comment type="subcellular location">
    <subcellularLocation>
        <location evidence="1">Membrane</location>
        <topology evidence="1">Multi-pass membrane protein</topology>
    </subcellularLocation>
</comment>
<dbReference type="Proteomes" id="UP001141806">
    <property type="component" value="Unassembled WGS sequence"/>
</dbReference>
<dbReference type="GO" id="GO:0016020">
    <property type="term" value="C:membrane"/>
    <property type="evidence" value="ECO:0007669"/>
    <property type="project" value="InterPro"/>
</dbReference>
<gene>
    <name evidence="5" type="ORF">NE237_029924</name>
</gene>